<organism evidence="1 2">
    <name type="scientific">Aspergillus kawachii</name>
    <name type="common">White koji mold</name>
    <name type="synonym">Aspergillus awamori var. kawachi</name>
    <dbReference type="NCBI Taxonomy" id="1069201"/>
    <lineage>
        <taxon>Eukaryota</taxon>
        <taxon>Fungi</taxon>
        <taxon>Dikarya</taxon>
        <taxon>Ascomycota</taxon>
        <taxon>Pezizomycotina</taxon>
        <taxon>Eurotiomycetes</taxon>
        <taxon>Eurotiomycetidae</taxon>
        <taxon>Eurotiales</taxon>
        <taxon>Aspergillaceae</taxon>
        <taxon>Aspergillus</taxon>
        <taxon>Aspergillus subgen. Circumdati</taxon>
    </lineage>
</organism>
<sequence>MVSGGICYAVLSYKARKAKKNLYSTALNRSFHGCSTGPPIFPRYRSESMDPSLSKSTAPVTRLILFPATGTLWGGLIQGSASIGIQMRANAEIFSNYAVFMHGTRVKVPLREQGPTLVHAPPDLTIASKSTGQENVVSSLVLA</sequence>
<name>A0A146EZ81_ASPKA</name>
<dbReference type="Proteomes" id="UP000075230">
    <property type="component" value="Unassembled WGS sequence"/>
</dbReference>
<reference evidence="2" key="2">
    <citation type="submission" date="2016-02" db="EMBL/GenBank/DDBJ databases">
        <title>Genome sequencing of Aspergillus luchuensis NBRC 4314.</title>
        <authorList>
            <person name="Yamada O."/>
        </authorList>
    </citation>
    <scope>NUCLEOTIDE SEQUENCE [LARGE SCALE GENOMIC DNA]</scope>
    <source>
        <strain evidence="2">RIB 2604</strain>
    </source>
</reference>
<proteinExistence type="predicted"/>
<dbReference type="EMBL" id="BCWF01000003">
    <property type="protein sequence ID" value="GAT18933.1"/>
    <property type="molecule type" value="Genomic_DNA"/>
</dbReference>
<evidence type="ECO:0000313" key="2">
    <source>
        <dbReference type="Proteomes" id="UP000075230"/>
    </source>
</evidence>
<evidence type="ECO:0000313" key="1">
    <source>
        <dbReference type="EMBL" id="GAT18933.1"/>
    </source>
</evidence>
<protein>
    <submittedName>
        <fullName evidence="1">Rhamnogalacturonase</fullName>
    </submittedName>
</protein>
<gene>
    <name evidence="1" type="ORF">RIB2604_00300290</name>
</gene>
<dbReference type="AlphaFoldDB" id="A0A146EZ81"/>
<accession>A0A146EZ81</accession>
<reference evidence="1 2" key="1">
    <citation type="journal article" date="2016" name="DNA Res.">
        <title>Genome sequence of Aspergillus luchuensis NBRC 4314.</title>
        <authorList>
            <person name="Yamada O."/>
            <person name="Machida M."/>
            <person name="Hosoyama A."/>
            <person name="Goto M."/>
            <person name="Takahashi T."/>
            <person name="Futagami T."/>
            <person name="Yamagata Y."/>
            <person name="Takeuchi M."/>
            <person name="Kobayashi T."/>
            <person name="Koike H."/>
            <person name="Abe K."/>
            <person name="Asai K."/>
            <person name="Arita M."/>
            <person name="Fujita N."/>
            <person name="Fukuda K."/>
            <person name="Higa K."/>
            <person name="Horikawa H."/>
            <person name="Ishikawa T."/>
            <person name="Jinno K."/>
            <person name="Kato Y."/>
            <person name="Kirimura K."/>
            <person name="Mizutani O."/>
            <person name="Nakasone K."/>
            <person name="Sano M."/>
            <person name="Shiraishi Y."/>
            <person name="Tsukahara M."/>
            <person name="Gomi K."/>
        </authorList>
    </citation>
    <scope>NUCLEOTIDE SEQUENCE [LARGE SCALE GENOMIC DNA]</scope>
    <source>
        <strain evidence="1 2">RIB 2604</strain>
    </source>
</reference>
<comment type="caution">
    <text evidence="1">The sequence shown here is derived from an EMBL/GenBank/DDBJ whole genome shotgun (WGS) entry which is preliminary data.</text>
</comment>